<protein>
    <submittedName>
        <fullName evidence="3">Cell wall hydrolase</fullName>
    </submittedName>
</protein>
<evidence type="ECO:0000313" key="3">
    <source>
        <dbReference type="EMBL" id="MDO7788610.1"/>
    </source>
</evidence>
<keyword evidence="1" id="KW-0812">Transmembrane</keyword>
<sequence>MLKRMKHYVNNITNSVSLKKAGISAMLGILTVTFLMPAPGPATKKPEEISLETKAAENKEQVEVQVGAIEPTETRNVREPQISRGNLNRNEVILLAMVIEGEAADEPYKGKVAVGSVILNRIEDNKFPDTLSGVVYERLAFESVMNNQYKRPLTEESIKAAQEAIGGWDPTEGALYFWNPVTAKSKWVWSRPITDQIGRHVFAK</sequence>
<keyword evidence="1" id="KW-1133">Transmembrane helix</keyword>
<evidence type="ECO:0000313" key="4">
    <source>
        <dbReference type="Proteomes" id="UP001172911"/>
    </source>
</evidence>
<evidence type="ECO:0000256" key="1">
    <source>
        <dbReference type="SAM" id="Phobius"/>
    </source>
</evidence>
<organism evidence="3 4">
    <name type="scientific">Desulforamulus aquiferis</name>
    <dbReference type="NCBI Taxonomy" id="1397668"/>
    <lineage>
        <taxon>Bacteria</taxon>
        <taxon>Bacillati</taxon>
        <taxon>Bacillota</taxon>
        <taxon>Clostridia</taxon>
        <taxon>Eubacteriales</taxon>
        <taxon>Peptococcaceae</taxon>
        <taxon>Desulforamulus</taxon>
    </lineage>
</organism>
<keyword evidence="1" id="KW-0472">Membrane</keyword>
<feature type="domain" description="Cell wall hydrolase SleB" evidence="2">
    <location>
        <begin position="106"/>
        <end position="203"/>
    </location>
</feature>
<dbReference type="InterPro" id="IPR011105">
    <property type="entry name" value="Cell_wall_hydrolase_SleB"/>
</dbReference>
<dbReference type="Pfam" id="PF07486">
    <property type="entry name" value="Hydrolase_2"/>
    <property type="match status" value="1"/>
</dbReference>
<accession>A0AAW7ZJ41</accession>
<keyword evidence="3" id="KW-0378">Hydrolase</keyword>
<feature type="transmembrane region" description="Helical" evidence="1">
    <location>
        <begin position="21"/>
        <end position="40"/>
    </location>
</feature>
<comment type="caution">
    <text evidence="3">The sequence shown here is derived from an EMBL/GenBank/DDBJ whole genome shotgun (WGS) entry which is preliminary data.</text>
</comment>
<reference evidence="3" key="1">
    <citation type="journal article" date="2023" name="J. Hazard. Mater.">
        <title>Anaerobic biodegradation of pyrene and benzo[a]pyrene by a new sulfate-reducing Desulforamulus aquiferis strain DSA.</title>
        <authorList>
            <person name="Zhang Z."/>
            <person name="Sun J."/>
            <person name="Gong X."/>
            <person name="Wang C."/>
            <person name="Wang H."/>
        </authorList>
    </citation>
    <scope>NUCLEOTIDE SEQUENCE</scope>
    <source>
        <strain evidence="3">DSA</strain>
    </source>
</reference>
<proteinExistence type="predicted"/>
<keyword evidence="4" id="KW-1185">Reference proteome</keyword>
<dbReference type="Proteomes" id="UP001172911">
    <property type="component" value="Unassembled WGS sequence"/>
</dbReference>
<evidence type="ECO:0000259" key="2">
    <source>
        <dbReference type="Pfam" id="PF07486"/>
    </source>
</evidence>
<dbReference type="EMBL" id="JARPTC010000022">
    <property type="protein sequence ID" value="MDO7788610.1"/>
    <property type="molecule type" value="Genomic_DNA"/>
</dbReference>
<dbReference type="Gene3D" id="1.10.10.2520">
    <property type="entry name" value="Cell wall hydrolase SleB, domain 1"/>
    <property type="match status" value="1"/>
</dbReference>
<gene>
    <name evidence="3" type="ORF">P6N53_15385</name>
</gene>
<dbReference type="InterPro" id="IPR042047">
    <property type="entry name" value="SleB_dom1"/>
</dbReference>
<dbReference type="RefSeq" id="WP_304544699.1">
    <property type="nucleotide sequence ID" value="NZ_JARPTC010000022.1"/>
</dbReference>
<dbReference type="GO" id="GO:0016787">
    <property type="term" value="F:hydrolase activity"/>
    <property type="evidence" value="ECO:0007669"/>
    <property type="project" value="UniProtKB-KW"/>
</dbReference>
<reference evidence="3" key="2">
    <citation type="submission" date="2023-03" db="EMBL/GenBank/DDBJ databases">
        <authorList>
            <person name="Zhang Z."/>
        </authorList>
    </citation>
    <scope>NUCLEOTIDE SEQUENCE</scope>
    <source>
        <strain evidence="3">DSA</strain>
    </source>
</reference>
<dbReference type="Gene3D" id="6.20.240.60">
    <property type="match status" value="1"/>
</dbReference>
<name>A0AAW7ZJ41_9FIRM</name>
<dbReference type="AlphaFoldDB" id="A0AAW7ZJ41"/>